<gene>
    <name evidence="2" type="ORF">BDW59DRAFT_145119</name>
</gene>
<proteinExistence type="predicted"/>
<accession>A0ABR4IF73</accession>
<dbReference type="EMBL" id="JBFXLS010000030">
    <property type="protein sequence ID" value="KAL2826396.1"/>
    <property type="molecule type" value="Genomic_DNA"/>
</dbReference>
<comment type="caution">
    <text evidence="2">The sequence shown here is derived from an EMBL/GenBank/DDBJ whole genome shotgun (WGS) entry which is preliminary data.</text>
</comment>
<evidence type="ECO:0000313" key="3">
    <source>
        <dbReference type="Proteomes" id="UP001610335"/>
    </source>
</evidence>
<protein>
    <submittedName>
        <fullName evidence="2">Uncharacterized protein</fullName>
    </submittedName>
</protein>
<feature type="region of interest" description="Disordered" evidence="1">
    <location>
        <begin position="194"/>
        <end position="271"/>
    </location>
</feature>
<sequence length="376" mass="41585">MASPLSSHSSGSDIGFFDYDSDGAVSPLPVSLLSTIQQQSAPQQPSVTQEDSTITAQAVFTSSPIELPPQARTLLEEWHRKNGPVVPPCGRSTFRPPSHCSKAYDRQGKEVEVTTFKVTRPCAYGVHVVWSRDDFCKLVTSIFGGNRRFGVFYKAWLGTDKGYDPDGCVVRHFGETPDMVNYQEGAWKYLEDTLKSPQDGTSAGPATVSRPRKRTATLGSSSHQRNKRRQSRKTQDTSSDDASSAGEEENEVKAERTPITRISKGSNGTAKSQPFKYQVIFKLVGFNINARGDCEVPLEDCSSNAQLFAIAQSFYRVFDRNIKVQTLLSCQITSQEERRYLFEGAEGAFQLLVERAKQVASNLGRPATIEVQFVQS</sequence>
<evidence type="ECO:0000256" key="1">
    <source>
        <dbReference type="SAM" id="MobiDB-lite"/>
    </source>
</evidence>
<name>A0ABR4IF73_9EURO</name>
<reference evidence="2 3" key="1">
    <citation type="submission" date="2024-07" db="EMBL/GenBank/DDBJ databases">
        <title>Section-level genome sequencing and comparative genomics of Aspergillus sections Usti and Cavernicolus.</title>
        <authorList>
            <consortium name="Lawrence Berkeley National Laboratory"/>
            <person name="Nybo J.L."/>
            <person name="Vesth T.C."/>
            <person name="Theobald S."/>
            <person name="Frisvad J.C."/>
            <person name="Larsen T.O."/>
            <person name="Kjaerboelling I."/>
            <person name="Rothschild-Mancinelli K."/>
            <person name="Lyhne E.K."/>
            <person name="Kogle M.E."/>
            <person name="Barry K."/>
            <person name="Clum A."/>
            <person name="Na H."/>
            <person name="Ledsgaard L."/>
            <person name="Lin J."/>
            <person name="Lipzen A."/>
            <person name="Kuo A."/>
            <person name="Riley R."/>
            <person name="Mondo S."/>
            <person name="LaButti K."/>
            <person name="Haridas S."/>
            <person name="Pangalinan J."/>
            <person name="Salamov A.A."/>
            <person name="Simmons B.A."/>
            <person name="Magnuson J.K."/>
            <person name="Chen J."/>
            <person name="Drula E."/>
            <person name="Henrissat B."/>
            <person name="Wiebenga A."/>
            <person name="Lubbers R.J."/>
            <person name="Gomes A.C."/>
            <person name="Makela M.R."/>
            <person name="Stajich J."/>
            <person name="Grigoriev I.V."/>
            <person name="Mortensen U.H."/>
            <person name="De vries R.P."/>
            <person name="Baker S.E."/>
            <person name="Andersen M.R."/>
        </authorList>
    </citation>
    <scope>NUCLEOTIDE SEQUENCE [LARGE SCALE GENOMIC DNA]</scope>
    <source>
        <strain evidence="2 3">CBS 600.67</strain>
    </source>
</reference>
<dbReference type="Proteomes" id="UP001610335">
    <property type="component" value="Unassembled WGS sequence"/>
</dbReference>
<organism evidence="2 3">
    <name type="scientific">Aspergillus cavernicola</name>
    <dbReference type="NCBI Taxonomy" id="176166"/>
    <lineage>
        <taxon>Eukaryota</taxon>
        <taxon>Fungi</taxon>
        <taxon>Dikarya</taxon>
        <taxon>Ascomycota</taxon>
        <taxon>Pezizomycotina</taxon>
        <taxon>Eurotiomycetes</taxon>
        <taxon>Eurotiomycetidae</taxon>
        <taxon>Eurotiales</taxon>
        <taxon>Aspergillaceae</taxon>
        <taxon>Aspergillus</taxon>
        <taxon>Aspergillus subgen. Nidulantes</taxon>
    </lineage>
</organism>
<keyword evidence="3" id="KW-1185">Reference proteome</keyword>
<evidence type="ECO:0000313" key="2">
    <source>
        <dbReference type="EMBL" id="KAL2826396.1"/>
    </source>
</evidence>